<reference evidence="1" key="2">
    <citation type="journal article" date="2015" name="Fish Shellfish Immunol.">
        <title>Early steps in the European eel (Anguilla anguilla)-Vibrio vulnificus interaction in the gills: Role of the RtxA13 toxin.</title>
        <authorList>
            <person name="Callol A."/>
            <person name="Pajuelo D."/>
            <person name="Ebbesson L."/>
            <person name="Teles M."/>
            <person name="MacKenzie S."/>
            <person name="Amaro C."/>
        </authorList>
    </citation>
    <scope>NUCLEOTIDE SEQUENCE</scope>
</reference>
<dbReference type="EMBL" id="GBXM01041928">
    <property type="protein sequence ID" value="JAH66649.1"/>
    <property type="molecule type" value="Transcribed_RNA"/>
</dbReference>
<sequence>MLNIKILKCMYNEVSLLQIS</sequence>
<protein>
    <submittedName>
        <fullName evidence="1">Uncharacterized protein</fullName>
    </submittedName>
</protein>
<name>A0A0E9ULB9_ANGAN</name>
<organism evidence="1">
    <name type="scientific">Anguilla anguilla</name>
    <name type="common">European freshwater eel</name>
    <name type="synonym">Muraena anguilla</name>
    <dbReference type="NCBI Taxonomy" id="7936"/>
    <lineage>
        <taxon>Eukaryota</taxon>
        <taxon>Metazoa</taxon>
        <taxon>Chordata</taxon>
        <taxon>Craniata</taxon>
        <taxon>Vertebrata</taxon>
        <taxon>Euteleostomi</taxon>
        <taxon>Actinopterygii</taxon>
        <taxon>Neopterygii</taxon>
        <taxon>Teleostei</taxon>
        <taxon>Anguilliformes</taxon>
        <taxon>Anguillidae</taxon>
        <taxon>Anguilla</taxon>
    </lineage>
</organism>
<reference evidence="1" key="1">
    <citation type="submission" date="2014-11" db="EMBL/GenBank/DDBJ databases">
        <authorList>
            <person name="Amaro Gonzalez C."/>
        </authorList>
    </citation>
    <scope>NUCLEOTIDE SEQUENCE</scope>
</reference>
<dbReference type="AlphaFoldDB" id="A0A0E9ULB9"/>
<proteinExistence type="predicted"/>
<evidence type="ECO:0000313" key="1">
    <source>
        <dbReference type="EMBL" id="JAH66649.1"/>
    </source>
</evidence>
<accession>A0A0E9ULB9</accession>